<evidence type="ECO:0000313" key="2">
    <source>
        <dbReference type="Proteomes" id="UP000239001"/>
    </source>
</evidence>
<protein>
    <submittedName>
        <fullName evidence="1">Uncharacterized protein</fullName>
    </submittedName>
</protein>
<keyword evidence="2" id="KW-1185">Reference proteome</keyword>
<dbReference type="RefSeq" id="WP_106455638.1">
    <property type="nucleotide sequence ID" value="NZ_PXOH01000003.1"/>
</dbReference>
<dbReference type="Proteomes" id="UP000239001">
    <property type="component" value="Unassembled WGS sequence"/>
</dbReference>
<name>A0A2T1M1X2_9CHRO</name>
<reference evidence="1 2" key="1">
    <citation type="submission" date="2018-03" db="EMBL/GenBank/DDBJ databases">
        <title>The ancient ancestry and fast evolution of plastids.</title>
        <authorList>
            <person name="Moore K.R."/>
            <person name="Magnabosco C."/>
            <person name="Momper L."/>
            <person name="Gold D.A."/>
            <person name="Bosak T."/>
            <person name="Fournier G.P."/>
        </authorList>
    </citation>
    <scope>NUCLEOTIDE SEQUENCE [LARGE SCALE GENOMIC DNA]</scope>
    <source>
        <strain evidence="1 2">CCALA 016</strain>
    </source>
</reference>
<sequence length="77" mass="9030">MNFEIIGEISNIEVIAVGNSIRILPLLKVEYGQGRWRKLKGIATIRLNNEEIRLAEVHWFEAHSIGKRKMRIKRFLD</sequence>
<organism evidence="1 2">
    <name type="scientific">Aphanothece hegewaldii CCALA 016</name>
    <dbReference type="NCBI Taxonomy" id="2107694"/>
    <lineage>
        <taxon>Bacteria</taxon>
        <taxon>Bacillati</taxon>
        <taxon>Cyanobacteriota</taxon>
        <taxon>Cyanophyceae</taxon>
        <taxon>Oscillatoriophycideae</taxon>
        <taxon>Chroococcales</taxon>
        <taxon>Aphanothecaceae</taxon>
        <taxon>Aphanothece</taxon>
    </lineage>
</organism>
<dbReference type="AlphaFoldDB" id="A0A2T1M1X2"/>
<gene>
    <name evidence="1" type="ORF">C7H19_04195</name>
</gene>
<dbReference type="EMBL" id="PXOH01000003">
    <property type="protein sequence ID" value="PSF38716.1"/>
    <property type="molecule type" value="Genomic_DNA"/>
</dbReference>
<comment type="caution">
    <text evidence="1">The sequence shown here is derived from an EMBL/GenBank/DDBJ whole genome shotgun (WGS) entry which is preliminary data.</text>
</comment>
<reference evidence="1 2" key="2">
    <citation type="submission" date="2018-03" db="EMBL/GenBank/DDBJ databases">
        <authorList>
            <person name="Keele B.F."/>
        </authorList>
    </citation>
    <scope>NUCLEOTIDE SEQUENCE [LARGE SCALE GENOMIC DNA]</scope>
    <source>
        <strain evidence="1 2">CCALA 016</strain>
    </source>
</reference>
<accession>A0A2T1M1X2</accession>
<proteinExistence type="predicted"/>
<evidence type="ECO:0000313" key="1">
    <source>
        <dbReference type="EMBL" id="PSF38716.1"/>
    </source>
</evidence>
<dbReference type="OrthoDB" id="5771029at2"/>